<proteinExistence type="predicted"/>
<feature type="region of interest" description="Disordered" evidence="1">
    <location>
        <begin position="12"/>
        <end position="48"/>
    </location>
</feature>
<comment type="caution">
    <text evidence="2">The sequence shown here is derived from an EMBL/GenBank/DDBJ whole genome shotgun (WGS) entry which is preliminary data.</text>
</comment>
<name>K1YBX4_9BACT</name>
<sequence>MFSGECLLRSGFSESVEESGTKEEFDRGREHESSKDYGRKREEEFFPH</sequence>
<dbReference type="AlphaFoldDB" id="K1YBX4"/>
<feature type="non-terminal residue" evidence="2">
    <location>
        <position position="48"/>
    </location>
</feature>
<organism evidence="2">
    <name type="scientific">uncultured bacterium</name>
    <name type="common">gcode 4</name>
    <dbReference type="NCBI Taxonomy" id="1234023"/>
    <lineage>
        <taxon>Bacteria</taxon>
        <taxon>environmental samples</taxon>
    </lineage>
</organism>
<evidence type="ECO:0000256" key="1">
    <source>
        <dbReference type="SAM" id="MobiDB-lite"/>
    </source>
</evidence>
<accession>K1YBX4</accession>
<gene>
    <name evidence="2" type="ORF">ACD_78C00257G0004</name>
</gene>
<evidence type="ECO:0000313" key="2">
    <source>
        <dbReference type="EMBL" id="EKD29823.1"/>
    </source>
</evidence>
<reference evidence="2" key="1">
    <citation type="journal article" date="2012" name="Science">
        <title>Fermentation, hydrogen, and sulfur metabolism in multiple uncultivated bacterial phyla.</title>
        <authorList>
            <person name="Wrighton K.C."/>
            <person name="Thomas B.C."/>
            <person name="Sharon I."/>
            <person name="Miller C.S."/>
            <person name="Castelle C.J."/>
            <person name="VerBerkmoes N.C."/>
            <person name="Wilkins M.J."/>
            <person name="Hettich R.L."/>
            <person name="Lipton M.S."/>
            <person name="Williams K.H."/>
            <person name="Long P.E."/>
            <person name="Banfield J.F."/>
        </authorList>
    </citation>
    <scope>NUCLEOTIDE SEQUENCE [LARGE SCALE GENOMIC DNA]</scope>
</reference>
<feature type="compositionally biased region" description="Basic and acidic residues" evidence="1">
    <location>
        <begin position="19"/>
        <end position="48"/>
    </location>
</feature>
<protein>
    <submittedName>
        <fullName evidence="2">Uncharacterized protein</fullName>
    </submittedName>
</protein>
<dbReference type="EMBL" id="AMFJ01034257">
    <property type="protein sequence ID" value="EKD29823.1"/>
    <property type="molecule type" value="Genomic_DNA"/>
</dbReference>